<comment type="caution">
    <text evidence="1">The sequence shown here is derived from an EMBL/GenBank/DDBJ whole genome shotgun (WGS) entry which is preliminary data.</text>
</comment>
<dbReference type="EMBL" id="AGYR01000034">
    <property type="protein sequence ID" value="ENZ13293.1"/>
    <property type="molecule type" value="Genomic_DNA"/>
</dbReference>
<sequence>HAVTERDRQISNPAVAPYGDTKHEADKAMAVQIVGAIVCCMVKKF</sequence>
<feature type="non-terminal residue" evidence="1">
    <location>
        <position position="1"/>
    </location>
</feature>
<reference evidence="1 2" key="1">
    <citation type="submission" date="2013-01" db="EMBL/GenBank/DDBJ databases">
        <title>The Genome Sequence of Clostridium clostridioforme 90A8.</title>
        <authorList>
            <consortium name="The Broad Institute Genome Sequencing Platform"/>
            <person name="Earl A."/>
            <person name="Ward D."/>
            <person name="Feldgarden M."/>
            <person name="Gevers D."/>
            <person name="Courvalin P."/>
            <person name="Lambert T."/>
            <person name="Walker B."/>
            <person name="Young S.K."/>
            <person name="Zeng Q."/>
            <person name="Gargeya S."/>
            <person name="Fitzgerald M."/>
            <person name="Haas B."/>
            <person name="Abouelleil A."/>
            <person name="Alvarado L."/>
            <person name="Arachchi H.M."/>
            <person name="Berlin A.M."/>
            <person name="Chapman S.B."/>
            <person name="Dewar J."/>
            <person name="Goldberg J."/>
            <person name="Griggs A."/>
            <person name="Gujja S."/>
            <person name="Hansen M."/>
            <person name="Howarth C."/>
            <person name="Imamovic A."/>
            <person name="Larimer J."/>
            <person name="McCowan C."/>
            <person name="Murphy C."/>
            <person name="Neiman D."/>
            <person name="Pearson M."/>
            <person name="Priest M."/>
            <person name="Roberts A."/>
            <person name="Saif S."/>
            <person name="Shea T."/>
            <person name="Sisk P."/>
            <person name="Sykes S."/>
            <person name="Wortman J."/>
            <person name="Nusbaum C."/>
            <person name="Birren B."/>
        </authorList>
    </citation>
    <scope>NUCLEOTIDE SEQUENCE [LARGE SCALE GENOMIC DNA]</scope>
    <source>
        <strain evidence="1 2">90A8</strain>
    </source>
</reference>
<organism evidence="1 2">
    <name type="scientific">[Clostridium] clostridioforme 90A8</name>
    <dbReference type="NCBI Taxonomy" id="999408"/>
    <lineage>
        <taxon>Bacteria</taxon>
        <taxon>Bacillati</taxon>
        <taxon>Bacillota</taxon>
        <taxon>Clostridia</taxon>
        <taxon>Lachnospirales</taxon>
        <taxon>Lachnospiraceae</taxon>
        <taxon>Enterocloster</taxon>
    </lineage>
</organism>
<proteinExistence type="predicted"/>
<dbReference type="HOGENOM" id="CLU_3209090_0_0_9"/>
<evidence type="ECO:0000313" key="1">
    <source>
        <dbReference type="EMBL" id="ENZ13293.1"/>
    </source>
</evidence>
<evidence type="ECO:0000313" key="2">
    <source>
        <dbReference type="Proteomes" id="UP000013085"/>
    </source>
</evidence>
<dbReference type="AlphaFoldDB" id="A0A0E2H9E4"/>
<accession>A0A0E2H9E4</accession>
<name>A0A0E2H9E4_9FIRM</name>
<dbReference type="Proteomes" id="UP000013085">
    <property type="component" value="Unassembled WGS sequence"/>
</dbReference>
<protein>
    <submittedName>
        <fullName evidence="1">Uncharacterized protein</fullName>
    </submittedName>
</protein>
<gene>
    <name evidence="1" type="ORF">HMPREF1090_03026</name>
</gene>